<proteinExistence type="inferred from homology"/>
<dbReference type="GO" id="GO:0046872">
    <property type="term" value="F:metal ion binding"/>
    <property type="evidence" value="ECO:0007669"/>
    <property type="project" value="TreeGrafter"/>
</dbReference>
<dbReference type="Pfam" id="PF00166">
    <property type="entry name" value="Cpn10"/>
    <property type="match status" value="1"/>
</dbReference>
<evidence type="ECO:0000313" key="5">
    <source>
        <dbReference type="EMBL" id="KXK09742.1"/>
    </source>
</evidence>
<dbReference type="PANTHER" id="PTHR10772:SF58">
    <property type="entry name" value="CO-CHAPERONIN GROES"/>
    <property type="match status" value="1"/>
</dbReference>
<dbReference type="NCBIfam" id="NF001531">
    <property type="entry name" value="PRK00364.2-2"/>
    <property type="match status" value="1"/>
</dbReference>
<dbReference type="HAMAP" id="MF_00580">
    <property type="entry name" value="CH10"/>
    <property type="match status" value="1"/>
</dbReference>
<dbReference type="FunFam" id="2.30.33.40:FF:000001">
    <property type="entry name" value="10 kDa chaperonin"/>
    <property type="match status" value="1"/>
</dbReference>
<evidence type="ECO:0000256" key="4">
    <source>
        <dbReference type="RuleBase" id="RU000535"/>
    </source>
</evidence>
<dbReference type="GO" id="GO:0044183">
    <property type="term" value="F:protein folding chaperone"/>
    <property type="evidence" value="ECO:0007669"/>
    <property type="project" value="InterPro"/>
</dbReference>
<dbReference type="AlphaFoldDB" id="A0A136KJY4"/>
<protein>
    <recommendedName>
        <fullName evidence="3">Co-chaperonin GroES</fullName>
    </recommendedName>
    <alternativeName>
        <fullName evidence="3">10 kDa chaperonin</fullName>
    </alternativeName>
    <alternativeName>
        <fullName evidence="3">Chaperonin-10</fullName>
        <shortName evidence="3">Cpn10</shortName>
    </alternativeName>
</protein>
<organism evidence="5 6">
    <name type="scientific">candidate division WS6 bacterium OLB21</name>
    <dbReference type="NCBI Taxonomy" id="1617427"/>
    <lineage>
        <taxon>Bacteria</taxon>
        <taxon>Candidatus Dojkabacteria</taxon>
    </lineage>
</organism>
<comment type="function">
    <text evidence="3 4">Together with the chaperonin GroEL, plays an essential role in assisting protein folding. The GroEL-GroES system forms a nano-cage that allows encapsulation of the non-native substrate proteins and provides a physical environment optimized to promote and accelerate protein folding. GroES binds to the apical surface of the GroEL ring, thereby capping the opening of the GroEL channel.</text>
</comment>
<comment type="subcellular location">
    <subcellularLocation>
        <location evidence="3">Cytoplasm</location>
    </subcellularLocation>
</comment>
<dbReference type="NCBIfam" id="NF001533">
    <property type="entry name" value="PRK00364.2-4"/>
    <property type="match status" value="1"/>
</dbReference>
<dbReference type="GO" id="GO:0051082">
    <property type="term" value="F:unfolded protein binding"/>
    <property type="evidence" value="ECO:0007669"/>
    <property type="project" value="TreeGrafter"/>
</dbReference>
<dbReference type="GO" id="GO:0005524">
    <property type="term" value="F:ATP binding"/>
    <property type="evidence" value="ECO:0007669"/>
    <property type="project" value="InterPro"/>
</dbReference>
<dbReference type="PRINTS" id="PR00297">
    <property type="entry name" value="CHAPERONIN10"/>
</dbReference>
<dbReference type="SUPFAM" id="SSF50129">
    <property type="entry name" value="GroES-like"/>
    <property type="match status" value="1"/>
</dbReference>
<dbReference type="GO" id="GO:0051087">
    <property type="term" value="F:protein-folding chaperone binding"/>
    <property type="evidence" value="ECO:0007669"/>
    <property type="project" value="TreeGrafter"/>
</dbReference>
<comment type="subunit">
    <text evidence="3">Heptamer of 7 subunits arranged in a ring. Interacts with the chaperonin GroEL.</text>
</comment>
<reference evidence="5 6" key="1">
    <citation type="submission" date="2015-02" db="EMBL/GenBank/DDBJ databases">
        <title>Improved understanding of the partial-nitritation anammox process through 23 genomes representing the majority of the microbial community.</title>
        <authorList>
            <person name="Speth D.R."/>
            <person name="In T Zandt M."/>
            <person name="Guerrero Cruz S."/>
            <person name="Jetten M.S."/>
            <person name="Dutilh B.E."/>
        </authorList>
    </citation>
    <scope>NUCLEOTIDE SEQUENCE [LARGE SCALE GENOMIC DNA]</scope>
    <source>
        <strain evidence="5">OLB21</strain>
    </source>
</reference>
<evidence type="ECO:0000256" key="1">
    <source>
        <dbReference type="ARBA" id="ARBA00006975"/>
    </source>
</evidence>
<comment type="similarity">
    <text evidence="1 3 4">Belongs to the GroES chaperonin family.</text>
</comment>
<name>A0A136KJY4_9BACT</name>
<dbReference type="InterPro" id="IPR020818">
    <property type="entry name" value="Chaperonin_GroES"/>
</dbReference>
<comment type="caution">
    <text evidence="5">The sequence shown here is derived from an EMBL/GenBank/DDBJ whole genome shotgun (WGS) entry which is preliminary data.</text>
</comment>
<gene>
    <name evidence="3 5" type="primary">groS</name>
    <name evidence="3" type="synonym">groES</name>
    <name evidence="5" type="ORF">UZ20_WS6002000310</name>
</gene>
<dbReference type="CDD" id="cd00320">
    <property type="entry name" value="cpn10"/>
    <property type="match status" value="1"/>
</dbReference>
<dbReference type="Gene3D" id="2.30.33.40">
    <property type="entry name" value="GroES chaperonin"/>
    <property type="match status" value="1"/>
</dbReference>
<dbReference type="EMBL" id="JYPD01000012">
    <property type="protein sequence ID" value="KXK09742.1"/>
    <property type="molecule type" value="Genomic_DNA"/>
</dbReference>
<dbReference type="SMART" id="SM00883">
    <property type="entry name" value="Cpn10"/>
    <property type="match status" value="1"/>
</dbReference>
<dbReference type="STRING" id="1617427.UZ20_WS6002000310"/>
<accession>A0A136KJY4</accession>
<evidence type="ECO:0000313" key="6">
    <source>
        <dbReference type="Proteomes" id="UP000070449"/>
    </source>
</evidence>
<dbReference type="Proteomes" id="UP000070449">
    <property type="component" value="Unassembled WGS sequence"/>
</dbReference>
<keyword evidence="2 3" id="KW-0143">Chaperone</keyword>
<keyword evidence="3" id="KW-0963">Cytoplasm</keyword>
<dbReference type="InterPro" id="IPR037124">
    <property type="entry name" value="Chaperonin_GroES_sf"/>
</dbReference>
<evidence type="ECO:0000256" key="2">
    <source>
        <dbReference type="ARBA" id="ARBA00023186"/>
    </source>
</evidence>
<dbReference type="PANTHER" id="PTHR10772">
    <property type="entry name" value="10 KDA HEAT SHOCK PROTEIN"/>
    <property type="match status" value="1"/>
</dbReference>
<evidence type="ECO:0000256" key="3">
    <source>
        <dbReference type="HAMAP-Rule" id="MF_00580"/>
    </source>
</evidence>
<sequence length="99" mass="10551">MAKAKLTPIGGNILVKPVSEENLTASGIVLPDTVDKEKSQKGEIVALGSGKLNADGKLIPFNVKVGDKVLFKKYSPEEIEVDGEDFLIMGEDAILAIIK</sequence>
<dbReference type="GO" id="GO:0005737">
    <property type="term" value="C:cytoplasm"/>
    <property type="evidence" value="ECO:0007669"/>
    <property type="project" value="UniProtKB-SubCell"/>
</dbReference>
<dbReference type="InterPro" id="IPR011032">
    <property type="entry name" value="GroES-like_sf"/>
</dbReference>